<dbReference type="InterPro" id="IPR036397">
    <property type="entry name" value="RNaseH_sf"/>
</dbReference>
<comment type="caution">
    <text evidence="2">The sequence shown here is derived from an EMBL/GenBank/DDBJ whole genome shotgun (WGS) entry which is preliminary data.</text>
</comment>
<keyword evidence="3" id="KW-1185">Reference proteome</keyword>
<evidence type="ECO:0000313" key="3">
    <source>
        <dbReference type="Proteomes" id="UP001597295"/>
    </source>
</evidence>
<protein>
    <submittedName>
        <fullName evidence="2">3'-5' exonuclease</fullName>
    </submittedName>
</protein>
<dbReference type="PANTHER" id="PTHR30231">
    <property type="entry name" value="DNA POLYMERASE III SUBUNIT EPSILON"/>
    <property type="match status" value="1"/>
</dbReference>
<dbReference type="Gene3D" id="3.30.420.10">
    <property type="entry name" value="Ribonuclease H-like superfamily/Ribonuclease H"/>
    <property type="match status" value="1"/>
</dbReference>
<sequence>MSDDIAAARALLEAQGCRVIDRLEPRASYGDLDSGEEVGQLVLIDSETTGLEVEADEVIQLAMVKLEYGRSTGRLGRVLGTFDRLRQPSRPITLEITKLTGITNEMVAGHRIDDQEVAAFLGGAALVVAHNASFDRPFTEKHWPVFTDVGWACSLTEIDWRSEGFEGSKLGHLGLASGFWFAGHNALNDVWALAELLARPLPVTGDLGLAALLSHARQPVCRVWAVDAPYEARLMLKARGYRWSPGEKGAPRCWFKDVPRVDLEVEELFLVDECLAPAASMRVVAVPPRNRYSARAIVG</sequence>
<dbReference type="NCBIfam" id="NF006615">
    <property type="entry name" value="PRK09182.1"/>
    <property type="match status" value="1"/>
</dbReference>
<reference evidence="3" key="1">
    <citation type="journal article" date="2019" name="Int. J. Syst. Evol. Microbiol.">
        <title>The Global Catalogue of Microorganisms (GCM) 10K type strain sequencing project: providing services to taxonomists for standard genome sequencing and annotation.</title>
        <authorList>
            <consortium name="The Broad Institute Genomics Platform"/>
            <consortium name="The Broad Institute Genome Sequencing Center for Infectious Disease"/>
            <person name="Wu L."/>
            <person name="Ma J."/>
        </authorList>
    </citation>
    <scope>NUCLEOTIDE SEQUENCE [LARGE SCALE GENOMIC DNA]</scope>
    <source>
        <strain evidence="3">CGMCC 1.19062</strain>
    </source>
</reference>
<dbReference type="Proteomes" id="UP001597295">
    <property type="component" value="Unassembled WGS sequence"/>
</dbReference>
<dbReference type="InterPro" id="IPR012337">
    <property type="entry name" value="RNaseH-like_sf"/>
</dbReference>
<evidence type="ECO:0000259" key="1">
    <source>
        <dbReference type="SMART" id="SM00479"/>
    </source>
</evidence>
<dbReference type="EMBL" id="JBHUIP010000016">
    <property type="protein sequence ID" value="MFD2265430.1"/>
    <property type="molecule type" value="Genomic_DNA"/>
</dbReference>
<organism evidence="2 3">
    <name type="scientific">Lacibacterium aquatile</name>
    <dbReference type="NCBI Taxonomy" id="1168082"/>
    <lineage>
        <taxon>Bacteria</taxon>
        <taxon>Pseudomonadati</taxon>
        <taxon>Pseudomonadota</taxon>
        <taxon>Alphaproteobacteria</taxon>
        <taxon>Rhodospirillales</taxon>
        <taxon>Rhodospirillaceae</taxon>
    </lineage>
</organism>
<proteinExistence type="predicted"/>
<keyword evidence="2" id="KW-0269">Exonuclease</keyword>
<gene>
    <name evidence="2" type="ORF">ACFSM5_21185</name>
</gene>
<dbReference type="SUPFAM" id="SSF53098">
    <property type="entry name" value="Ribonuclease H-like"/>
    <property type="match status" value="1"/>
</dbReference>
<feature type="domain" description="Exonuclease" evidence="1">
    <location>
        <begin position="40"/>
        <end position="206"/>
    </location>
</feature>
<dbReference type="Pfam" id="PF00929">
    <property type="entry name" value="RNase_T"/>
    <property type="match status" value="1"/>
</dbReference>
<accession>A0ABW5DX31</accession>
<keyword evidence="2" id="KW-0378">Hydrolase</keyword>
<name>A0ABW5DX31_9PROT</name>
<evidence type="ECO:0000313" key="2">
    <source>
        <dbReference type="EMBL" id="MFD2265430.1"/>
    </source>
</evidence>
<keyword evidence="2" id="KW-0540">Nuclease</keyword>
<dbReference type="PANTHER" id="PTHR30231:SF37">
    <property type="entry name" value="EXODEOXYRIBONUCLEASE 10"/>
    <property type="match status" value="1"/>
</dbReference>
<dbReference type="CDD" id="cd06127">
    <property type="entry name" value="DEDDh"/>
    <property type="match status" value="1"/>
</dbReference>
<dbReference type="InterPro" id="IPR013520">
    <property type="entry name" value="Ribonucl_H"/>
</dbReference>
<dbReference type="RefSeq" id="WP_379878761.1">
    <property type="nucleotide sequence ID" value="NZ_JBHUIP010000016.1"/>
</dbReference>
<dbReference type="SMART" id="SM00479">
    <property type="entry name" value="EXOIII"/>
    <property type="match status" value="1"/>
</dbReference>
<dbReference type="GO" id="GO:0004527">
    <property type="term" value="F:exonuclease activity"/>
    <property type="evidence" value="ECO:0007669"/>
    <property type="project" value="UniProtKB-KW"/>
</dbReference>